<reference evidence="2 3" key="1">
    <citation type="journal article" date="2023" name="Microbiol. Resour. Announc.">
        <title>Complete Genome Sequence of Imperialibacter roseus strain P4T.</title>
        <authorList>
            <person name="Tizabi D.R."/>
            <person name="Bachvaroff T."/>
            <person name="Hill R.T."/>
        </authorList>
    </citation>
    <scope>NUCLEOTIDE SEQUENCE [LARGE SCALE GENOMIC DNA]</scope>
    <source>
        <strain evidence="2 3">P4T</strain>
    </source>
</reference>
<protein>
    <recommendedName>
        <fullName evidence="4">Rad50/SbcC-type AAA domain-containing protein</fullName>
    </recommendedName>
</protein>
<feature type="coiled-coil region" evidence="1">
    <location>
        <begin position="488"/>
        <end position="515"/>
    </location>
</feature>
<sequence length="729" mass="84151">MNNFLCYYGERNIFEFKDGLNLVLGANGYGKSKLYDAFLWIFKDRISDNSAGNRTGFKETKEIRKDLISYKALLECEIGGHAKAEVILEVEDILPSQIKSYRLVRSYIANRKSDSQWIEQEKSKFEICEKDVLHFKPVSETEHKYILDKLLPSDVQDYVWFQGERGINNLIDTSSDSALKNVIKRLSDIDKWDRYISVSQKAFETANSALQKAIRLSDKNQTEIKDRQKRDSEVIRIVESLTIEIDETQKNIHGAQTKHDSLSSIFENAKSLDKLRAEKSRLEKEIESLEVEIDDFYKGFSKNLFTQYWLLGGMSPLTKEFANIYKQYSDKVAERKAEANLKNNLEKRLQTRLPEGVPEPVHIQTMLDKQRCLVCDRPAAKGTPEYDAILQLLEQREFTNEREVKRNSFDSIYRRIYHTALSLNNSIDSIPEGQKSAMLKLQKLNSQASLLREQLKDKDREIQDQLSVSDIDNPKFIVDSFNSSVNDIKIYSGKLGELKEKRAVAQREHDTILKELDRLSEGQIPKTLKTKRDLLSDFVSLTRRVKDKKYEELVKMLEQQANLHYEHINDPTGAFYGKIKFKGTLEGGYRPIIEDNGEESTLLNTSLISSMKLSIIMAIVSANKQRNYANSYPLIADAPTSDFDDVKMKYFLKEASHTFSQAIIITKEMLIDDQTRSKRYKPSMSRLKELKDDLRDIEKELTVYQIDLPDGVSSENKSQIEVEIKTVEV</sequence>
<keyword evidence="1" id="KW-0175">Coiled coil</keyword>
<proteinExistence type="predicted"/>
<dbReference type="RefSeq" id="WP_317487865.1">
    <property type="nucleotide sequence ID" value="NZ_CP136051.1"/>
</dbReference>
<dbReference type="Gene3D" id="1.10.287.1490">
    <property type="match status" value="1"/>
</dbReference>
<evidence type="ECO:0008006" key="4">
    <source>
        <dbReference type="Google" id="ProtNLM"/>
    </source>
</evidence>
<accession>A0ABZ0IJ70</accession>
<dbReference type="EMBL" id="CP136051">
    <property type="protein sequence ID" value="WOK05072.1"/>
    <property type="molecule type" value="Genomic_DNA"/>
</dbReference>
<dbReference type="InterPro" id="IPR027417">
    <property type="entry name" value="P-loop_NTPase"/>
</dbReference>
<dbReference type="PANTHER" id="PTHR32114:SF2">
    <property type="entry name" value="ABC TRANSPORTER ABCH.3"/>
    <property type="match status" value="1"/>
</dbReference>
<dbReference type="PANTHER" id="PTHR32114">
    <property type="entry name" value="ABC TRANSPORTER ABCH.3"/>
    <property type="match status" value="1"/>
</dbReference>
<evidence type="ECO:0000313" key="2">
    <source>
        <dbReference type="EMBL" id="WOK05072.1"/>
    </source>
</evidence>
<dbReference type="Proteomes" id="UP001302349">
    <property type="component" value="Chromosome"/>
</dbReference>
<dbReference type="Gene3D" id="3.40.50.300">
    <property type="entry name" value="P-loop containing nucleotide triphosphate hydrolases"/>
    <property type="match status" value="1"/>
</dbReference>
<evidence type="ECO:0000313" key="3">
    <source>
        <dbReference type="Proteomes" id="UP001302349"/>
    </source>
</evidence>
<keyword evidence="3" id="KW-1185">Reference proteome</keyword>
<organism evidence="2 3">
    <name type="scientific">Imperialibacter roseus</name>
    <dbReference type="NCBI Taxonomy" id="1324217"/>
    <lineage>
        <taxon>Bacteria</taxon>
        <taxon>Pseudomonadati</taxon>
        <taxon>Bacteroidota</taxon>
        <taxon>Cytophagia</taxon>
        <taxon>Cytophagales</taxon>
        <taxon>Flammeovirgaceae</taxon>
        <taxon>Imperialibacter</taxon>
    </lineage>
</organism>
<evidence type="ECO:0000256" key="1">
    <source>
        <dbReference type="SAM" id="Coils"/>
    </source>
</evidence>
<name>A0ABZ0IJ70_9BACT</name>
<gene>
    <name evidence="2" type="ORF">RT717_18480</name>
</gene>
<feature type="coiled-coil region" evidence="1">
    <location>
        <begin position="238"/>
        <end position="299"/>
    </location>
</feature>